<keyword evidence="2" id="KW-0285">Flavoprotein</keyword>
<dbReference type="InterPro" id="IPR050641">
    <property type="entry name" value="RIFMO-like"/>
</dbReference>
<evidence type="ECO:0000256" key="1">
    <source>
        <dbReference type="ARBA" id="ARBA00007801"/>
    </source>
</evidence>
<dbReference type="PANTHER" id="PTHR43004">
    <property type="entry name" value="TRK SYSTEM POTASSIUM UPTAKE PROTEIN"/>
    <property type="match status" value="1"/>
</dbReference>
<dbReference type="Gene3D" id="3.40.30.20">
    <property type="match status" value="1"/>
</dbReference>
<dbReference type="InterPro" id="IPR012941">
    <property type="entry name" value="Phe_hydrox_C_dim_dom"/>
</dbReference>
<dbReference type="CDD" id="cd02979">
    <property type="entry name" value="PHOX_C"/>
    <property type="match status" value="1"/>
</dbReference>
<dbReference type="Pfam" id="PF01494">
    <property type="entry name" value="FAD_binding_3"/>
    <property type="match status" value="1"/>
</dbReference>
<keyword evidence="8" id="KW-1185">Reference proteome</keyword>
<dbReference type="InParanoid" id="A0A409VBJ8"/>
<comment type="caution">
    <text evidence="7">The sequence shown here is derived from an EMBL/GenBank/DDBJ whole genome shotgun (WGS) entry which is preliminary data.</text>
</comment>
<dbReference type="InterPro" id="IPR038220">
    <property type="entry name" value="PHOX_C_sf"/>
</dbReference>
<feature type="domain" description="Phenol hydroxylase-like C-terminal dimerisation" evidence="6">
    <location>
        <begin position="420"/>
        <end position="598"/>
    </location>
</feature>
<evidence type="ECO:0000259" key="6">
    <source>
        <dbReference type="Pfam" id="PF07976"/>
    </source>
</evidence>
<dbReference type="PANTHER" id="PTHR43004:SF20">
    <property type="entry name" value="2-MONOOXYGENASE, PUTATIVE (AFU_ORTHOLOGUE AFUA_1G13660)-RELATED"/>
    <property type="match status" value="1"/>
</dbReference>
<keyword evidence="4" id="KW-0560">Oxidoreductase</keyword>
<sequence length="598" mass="66400">MSNMEHTRESWVDVLVIGAGPAGVMAANALARNGVKIRIIDQRPDKVAAGQADGIQPRTIEVFQSYGLADRLLKEGNQMHMAAFYNPGPDGGIQLSERAPDVTASSARFPFEITLHQGAIEAIFLDSMRSLNVEVERPVIPSSIEISADQAILNDPEAYAVKTVLKHVDNAAEEQTEVVHSKFVIGADGAHSWVRKSLDIPMEGEQTDYVWGVIDMVPDTDFPDIRKKSAIHSNNGSCMIIPREGDMIRLYIQLDDKNLMTNGRVDKSKIGPLQLLEVARKSFHPFYFGTPEKFDWFTIYIIGQRVASKFSVEDRVFIVGDACHTHSPKAGQGMNASMNDSHNLAWKLTHVLKGYAKPILLKTYEFERRKYAQDLINFDKQFARLFSGKPRTKPDEDGVSHEEFLQAFQTFGGFTSGIGIRYLESVITNTTHQSLASNLTIGQRILPQVFLRAADGRPYEIQDLLPADGRFKLLVFSGDTTQGGPLQNLMAFSTALKPVLSSLVSEEKIFDVFDILVISSATKTTVNHNRIPLFLRSHWSKVLIDDSDVQRKQGGGGYANYGIGEEGALVVIRPDGYVGTVTPLQKVEELEAYFSQFM</sequence>
<dbReference type="SUPFAM" id="SSF51905">
    <property type="entry name" value="FAD/NAD(P)-binding domain"/>
    <property type="match status" value="1"/>
</dbReference>
<evidence type="ECO:0000313" key="8">
    <source>
        <dbReference type="Proteomes" id="UP000284842"/>
    </source>
</evidence>
<dbReference type="Gene3D" id="3.50.50.60">
    <property type="entry name" value="FAD/NAD(P)-binding domain"/>
    <property type="match status" value="1"/>
</dbReference>
<reference evidence="7 8" key="1">
    <citation type="journal article" date="2018" name="Evol. Lett.">
        <title>Horizontal gene cluster transfer increased hallucinogenic mushroom diversity.</title>
        <authorList>
            <person name="Reynolds H.T."/>
            <person name="Vijayakumar V."/>
            <person name="Gluck-Thaler E."/>
            <person name="Korotkin H.B."/>
            <person name="Matheny P.B."/>
            <person name="Slot J.C."/>
        </authorList>
    </citation>
    <scope>NUCLEOTIDE SEQUENCE [LARGE SCALE GENOMIC DNA]</scope>
    <source>
        <strain evidence="7 8">2629</strain>
    </source>
</reference>
<keyword evidence="3" id="KW-0274">FAD</keyword>
<dbReference type="SUPFAM" id="SSF54373">
    <property type="entry name" value="FAD-linked reductases, C-terminal domain"/>
    <property type="match status" value="1"/>
</dbReference>
<dbReference type="Pfam" id="PF07976">
    <property type="entry name" value="Phe_hydrox_dim"/>
    <property type="match status" value="1"/>
</dbReference>
<evidence type="ECO:0000256" key="4">
    <source>
        <dbReference type="ARBA" id="ARBA00023002"/>
    </source>
</evidence>
<evidence type="ECO:0000313" key="7">
    <source>
        <dbReference type="EMBL" id="PPQ64352.1"/>
    </source>
</evidence>
<accession>A0A409VBJ8</accession>
<gene>
    <name evidence="7" type="ORF">CVT24_008421</name>
</gene>
<dbReference type="GO" id="GO:0071949">
    <property type="term" value="F:FAD binding"/>
    <property type="evidence" value="ECO:0007669"/>
    <property type="project" value="InterPro"/>
</dbReference>
<dbReference type="Gene3D" id="3.30.9.10">
    <property type="entry name" value="D-Amino Acid Oxidase, subunit A, domain 2"/>
    <property type="match status" value="1"/>
</dbReference>
<dbReference type="Proteomes" id="UP000284842">
    <property type="component" value="Unassembled WGS sequence"/>
</dbReference>
<name>A0A409VBJ8_9AGAR</name>
<evidence type="ECO:0000256" key="2">
    <source>
        <dbReference type="ARBA" id="ARBA00022630"/>
    </source>
</evidence>
<proteinExistence type="inferred from homology"/>
<dbReference type="OrthoDB" id="1716816at2759"/>
<dbReference type="AlphaFoldDB" id="A0A409VBJ8"/>
<feature type="domain" description="FAD-binding" evidence="5">
    <location>
        <begin position="12"/>
        <end position="378"/>
    </location>
</feature>
<protein>
    <recommendedName>
        <fullName evidence="9">FAD-binding domain-containing protein</fullName>
    </recommendedName>
</protein>
<evidence type="ECO:0008006" key="9">
    <source>
        <dbReference type="Google" id="ProtNLM"/>
    </source>
</evidence>
<dbReference type="InterPro" id="IPR036249">
    <property type="entry name" value="Thioredoxin-like_sf"/>
</dbReference>
<comment type="similarity">
    <text evidence="1">Belongs to the PheA/TfdB FAD monooxygenase family.</text>
</comment>
<organism evidence="7 8">
    <name type="scientific">Panaeolus cyanescens</name>
    <dbReference type="NCBI Taxonomy" id="181874"/>
    <lineage>
        <taxon>Eukaryota</taxon>
        <taxon>Fungi</taxon>
        <taxon>Dikarya</taxon>
        <taxon>Basidiomycota</taxon>
        <taxon>Agaricomycotina</taxon>
        <taxon>Agaricomycetes</taxon>
        <taxon>Agaricomycetidae</taxon>
        <taxon>Agaricales</taxon>
        <taxon>Agaricineae</taxon>
        <taxon>Galeropsidaceae</taxon>
        <taxon>Panaeolus</taxon>
    </lineage>
</organism>
<dbReference type="InterPro" id="IPR002938">
    <property type="entry name" value="FAD-bd"/>
</dbReference>
<dbReference type="PRINTS" id="PR00420">
    <property type="entry name" value="RNGMNOXGNASE"/>
</dbReference>
<dbReference type="GO" id="GO:0016709">
    <property type="term" value="F:oxidoreductase activity, acting on paired donors, with incorporation or reduction of molecular oxygen, NAD(P)H as one donor, and incorporation of one atom of oxygen"/>
    <property type="evidence" value="ECO:0007669"/>
    <property type="project" value="UniProtKB-ARBA"/>
</dbReference>
<dbReference type="STRING" id="181874.A0A409VBJ8"/>
<dbReference type="InterPro" id="IPR036188">
    <property type="entry name" value="FAD/NAD-bd_sf"/>
</dbReference>
<dbReference type="SUPFAM" id="SSF52833">
    <property type="entry name" value="Thioredoxin-like"/>
    <property type="match status" value="1"/>
</dbReference>
<evidence type="ECO:0000256" key="3">
    <source>
        <dbReference type="ARBA" id="ARBA00022827"/>
    </source>
</evidence>
<dbReference type="EMBL" id="NHTK01006087">
    <property type="protein sequence ID" value="PPQ64352.1"/>
    <property type="molecule type" value="Genomic_DNA"/>
</dbReference>
<evidence type="ECO:0000259" key="5">
    <source>
        <dbReference type="Pfam" id="PF01494"/>
    </source>
</evidence>